<dbReference type="InterPro" id="IPR028082">
    <property type="entry name" value="Peripla_BP_I"/>
</dbReference>
<feature type="transmembrane region" description="Helical" evidence="2">
    <location>
        <begin position="210"/>
        <end position="233"/>
    </location>
</feature>
<gene>
    <name evidence="3" type="ORF">SSGG_01712</name>
</gene>
<dbReference type="SUPFAM" id="SSF53822">
    <property type="entry name" value="Periplasmic binding protein-like I"/>
    <property type="match status" value="1"/>
</dbReference>
<organism evidence="3 4">
    <name type="scientific">Streptomyces filamentosus NRRL 15998</name>
    <dbReference type="NCBI Taxonomy" id="457431"/>
    <lineage>
        <taxon>Bacteria</taxon>
        <taxon>Bacillati</taxon>
        <taxon>Actinomycetota</taxon>
        <taxon>Actinomycetes</taxon>
        <taxon>Kitasatosporales</taxon>
        <taxon>Streptomycetaceae</taxon>
        <taxon>Streptomyces</taxon>
    </lineage>
</organism>
<reference evidence="4" key="2">
    <citation type="submission" date="2008-12" db="EMBL/GenBank/DDBJ databases">
        <title>Annotation of Streptomyces roseosporus strain NRRL 15998.</title>
        <authorList>
            <consortium name="The Broad Institute Genome Sequencing Platform"/>
            <consortium name="Broad Institute Microbial Sequencing Center"/>
            <person name="Fischbach M."/>
            <person name="Ward D."/>
            <person name="Young S."/>
            <person name="Kodira C.D."/>
            <person name="Zeng Q."/>
            <person name="Koehrsen M."/>
            <person name="Godfrey P."/>
            <person name="Alvarado L."/>
            <person name="Berlin A.M."/>
            <person name="Borenstein D."/>
            <person name="Chen Z."/>
            <person name="Engels R."/>
            <person name="Freedman E."/>
            <person name="Gellesch M."/>
            <person name="Goldberg J."/>
            <person name="Griggs A."/>
            <person name="Gujja S."/>
            <person name="Heiman D.I."/>
            <person name="Hepburn T.A."/>
            <person name="Howarth C."/>
            <person name="Jen D."/>
            <person name="Larson L."/>
            <person name="Lewis B."/>
            <person name="Mehta T."/>
            <person name="Park D."/>
            <person name="Pearson M."/>
            <person name="Roberts A."/>
            <person name="Saif S."/>
            <person name="Shea T.D."/>
            <person name="Shenoy N."/>
            <person name="Sisk P."/>
            <person name="Stolte C."/>
            <person name="Sykes S.N."/>
            <person name="Walk T."/>
            <person name="White J."/>
            <person name="Yandava C."/>
            <person name="Straight P."/>
            <person name="Clardy J."/>
            <person name="Hung D."/>
            <person name="Kolter R."/>
            <person name="Mekalanos J."/>
            <person name="Walker S."/>
            <person name="Walsh C.T."/>
            <person name="Wieland B.L.C."/>
            <person name="Ilzarbe M."/>
            <person name="Galagan J."/>
            <person name="Nusbaum C."/>
            <person name="Birren B."/>
        </authorList>
    </citation>
    <scope>NUCLEOTIDE SEQUENCE [LARGE SCALE GENOMIC DNA]</scope>
    <source>
        <strain evidence="4">NRRL 15998</strain>
    </source>
</reference>
<feature type="transmembrane region" description="Helical" evidence="2">
    <location>
        <begin position="454"/>
        <end position="478"/>
    </location>
</feature>
<accession>D6AB11</accession>
<sequence length="972" mass="106219">MRTGRRFTGEGHGTMAREDWQESAHNEAASAVFHLMQQLIDRYRVNRPVMPLVVAQAADAGAGPEIDARVEQLVHQVHRANALRRVPVRLLDGAGATPYEAALDMVRTLSEKPWETRENTQYKNFAFPRSRLLGAIEQATATVVEQSGGNPSEVREERILEQLSRLRWRSGRPRGGTRWDALRQSVRPETFVGALFIALLSVLLGEIDWLLTALVAAAALIGLAVVGVASRAAPPLLWLRRASRWFATTSSLAASSTGYPSDGWSWFSPSGSWRVIRARAAAVAERVADAGAGDEHARQFHLELRVQALLEDLRHNYRPHSLDWRRSKRTVPPVVFLPRATQDNGGILLINAINNVRSRRSEVDPLLLLASLPASEIMRHTPPLPPERPGPGAPTGSSGARARYERWVDDLSLGQSPVAAATLAWVLLLPLSTEKLTHEHAHAQLATHRVRRTWAWWVMSRATIAVAVVGSLLGAFLWAGHWRDTYCHGPLTDRNTDAIWQGPDGDRECVGVATAPEVLFARGNDLELNGAGKGITFERIEQAIREENDDIEAGDAYVTVVYAGPLTATGKDPEATRKGLEELTGVYLQQRAVNKTVRRSVKLRVLTANGGEDMLRQLTAVRKIIEVARRDPTVVGVVGLGRNTQESEQATKLLREAGLAVVNTTNSSSDLPREYPNYFGLAATDEEQTHALGLIARQIAKGLDRPHAIVLSREDRNGDLDRYTAEQRDAGRKMLEDAGFEPGKGVTYDLAGGASLNTPLTTICRAERVPDALYFAGRVEDVPTLMRGLSETTGCSDRRMTVFTGDDLTKGTFDDSTSIAANVTLYHSSLAPLDRGKNLGFYGDAYRTLRRLHPEGEVTELVSGRPAYEDDLFASGQTVISYSATAALYDAAARGDERRSAAETWATLHTVDLNNMPTGTISFSRARSSVSDNVHGLNIVKVVRPGPSAERTLVCGKPAGVAPPLTAKDCKP</sequence>
<evidence type="ECO:0000313" key="3">
    <source>
        <dbReference type="EMBL" id="EFE74346.2"/>
    </source>
</evidence>
<dbReference type="AlphaFoldDB" id="D6AB11"/>
<evidence type="ECO:0000256" key="2">
    <source>
        <dbReference type="SAM" id="Phobius"/>
    </source>
</evidence>
<evidence type="ECO:0000313" key="4">
    <source>
        <dbReference type="Proteomes" id="UP000003986"/>
    </source>
</evidence>
<feature type="compositionally biased region" description="Pro residues" evidence="1">
    <location>
        <begin position="382"/>
        <end position="392"/>
    </location>
</feature>
<protein>
    <submittedName>
        <fullName evidence="3">Predicted protein</fullName>
    </submittedName>
</protein>
<evidence type="ECO:0000256" key="1">
    <source>
        <dbReference type="SAM" id="MobiDB-lite"/>
    </source>
</evidence>
<dbReference type="Proteomes" id="UP000003986">
    <property type="component" value="Unassembled WGS sequence"/>
</dbReference>
<proteinExistence type="predicted"/>
<keyword evidence="2" id="KW-0812">Transmembrane</keyword>
<keyword evidence="2" id="KW-0472">Membrane</keyword>
<name>D6AB11_STRFL</name>
<keyword evidence="2" id="KW-1133">Transmembrane helix</keyword>
<feature type="region of interest" description="Disordered" evidence="1">
    <location>
        <begin position="378"/>
        <end position="399"/>
    </location>
</feature>
<feature type="transmembrane region" description="Helical" evidence="2">
    <location>
        <begin position="186"/>
        <end position="204"/>
    </location>
</feature>
<reference evidence="4" key="1">
    <citation type="submission" date="2008-10" db="EMBL/GenBank/DDBJ databases">
        <authorList>
            <person name="Molnar K."/>
        </authorList>
    </citation>
    <scope>NUCLEOTIDE SEQUENCE [LARGE SCALE GENOMIC DNA]</scope>
    <source>
        <strain evidence="4">NRRL 15998</strain>
    </source>
</reference>
<dbReference type="Gene3D" id="3.40.50.2300">
    <property type="match status" value="2"/>
</dbReference>
<dbReference type="EMBL" id="DS999644">
    <property type="protein sequence ID" value="EFE74346.2"/>
    <property type="molecule type" value="Genomic_DNA"/>
</dbReference>
<dbReference type="CDD" id="cd06268">
    <property type="entry name" value="PBP1_ABC_transporter_LIVBP-like"/>
    <property type="match status" value="1"/>
</dbReference>